<accession>A0A371IGN2</accession>
<keyword evidence="5" id="KW-0472">Membrane</keyword>
<evidence type="ECO:0000256" key="1">
    <source>
        <dbReference type="ARBA" id="ARBA00010519"/>
    </source>
</evidence>
<dbReference type="AlphaFoldDB" id="A0A371IGN2"/>
<feature type="non-terminal residue" evidence="6">
    <location>
        <position position="150"/>
    </location>
</feature>
<reference evidence="6" key="1">
    <citation type="submission" date="2018-05" db="EMBL/GenBank/DDBJ databases">
        <title>Draft genome of Mucuna pruriens seed.</title>
        <authorList>
            <person name="Nnadi N.E."/>
            <person name="Vos R."/>
            <person name="Hasami M.H."/>
            <person name="Devisetty U.K."/>
            <person name="Aguiy J.C."/>
        </authorList>
    </citation>
    <scope>NUCLEOTIDE SEQUENCE [LARGE SCALE GENOMIC DNA]</scope>
    <source>
        <strain evidence="6">JCA_2017</strain>
    </source>
</reference>
<keyword evidence="5" id="KW-1133">Transmembrane helix</keyword>
<evidence type="ECO:0000313" key="7">
    <source>
        <dbReference type="Proteomes" id="UP000257109"/>
    </source>
</evidence>
<gene>
    <name evidence="6" type="primary">ND4L</name>
    <name evidence="6" type="ORF">CR513_00758</name>
</gene>
<keyword evidence="2" id="KW-0813">Transport</keyword>
<comment type="similarity">
    <text evidence="1">Belongs to the complex I subunit 4L family.</text>
</comment>
<dbReference type="GO" id="GO:0042773">
    <property type="term" value="P:ATP synthesis coupled electron transport"/>
    <property type="evidence" value="ECO:0007669"/>
    <property type="project" value="InterPro"/>
</dbReference>
<dbReference type="PANTHER" id="PTHR11434:SF21">
    <property type="entry name" value="NADH DEHYDROGENASE SUBUNIT 4L-RELATED"/>
    <property type="match status" value="1"/>
</dbReference>
<feature type="transmembrane region" description="Helical" evidence="5">
    <location>
        <begin position="32"/>
        <end position="52"/>
    </location>
</feature>
<sequence length="150" mass="16399">MVAAADSAIGLAIFFKLSESKVFRESFFIDKIFLFVSIVAVGDSATGLAISFRTFQVQVVNSNLLIFFVSSDDVMGQAFASLVSMVAAMDSAIGLAIFFTTFRVQGTIISVLLKFRAFLESGKILLLGIQGITLYRQNIYILSMPIELML</sequence>
<evidence type="ECO:0000313" key="6">
    <source>
        <dbReference type="EMBL" id="RDY14209.1"/>
    </source>
</evidence>
<dbReference type="GO" id="GO:0016651">
    <property type="term" value="F:oxidoreductase activity, acting on NAD(P)H"/>
    <property type="evidence" value="ECO:0007669"/>
    <property type="project" value="InterPro"/>
</dbReference>
<dbReference type="Gene3D" id="1.10.287.3510">
    <property type="match status" value="1"/>
</dbReference>
<proteinExistence type="inferred from homology"/>
<keyword evidence="3" id="KW-1278">Translocase</keyword>
<keyword evidence="4" id="KW-0520">NAD</keyword>
<dbReference type="Proteomes" id="UP000257109">
    <property type="component" value="Unassembled WGS sequence"/>
</dbReference>
<comment type="caution">
    <text evidence="6">The sequence shown here is derived from an EMBL/GenBank/DDBJ whole genome shotgun (WGS) entry which is preliminary data.</text>
</comment>
<dbReference type="InterPro" id="IPR001133">
    <property type="entry name" value="NADH_UbQ_OxRdtase_chain4L/K"/>
</dbReference>
<dbReference type="PANTHER" id="PTHR11434">
    <property type="entry name" value="NADH-UBIQUINONE OXIDOREDUCTASE SUBUNIT ND4L"/>
    <property type="match status" value="1"/>
</dbReference>
<dbReference type="OrthoDB" id="2686308at2759"/>
<organism evidence="6 7">
    <name type="scientific">Mucuna pruriens</name>
    <name type="common">Velvet bean</name>
    <name type="synonym">Dolichos pruriens</name>
    <dbReference type="NCBI Taxonomy" id="157652"/>
    <lineage>
        <taxon>Eukaryota</taxon>
        <taxon>Viridiplantae</taxon>
        <taxon>Streptophyta</taxon>
        <taxon>Embryophyta</taxon>
        <taxon>Tracheophyta</taxon>
        <taxon>Spermatophyta</taxon>
        <taxon>Magnoliopsida</taxon>
        <taxon>eudicotyledons</taxon>
        <taxon>Gunneridae</taxon>
        <taxon>Pentapetalae</taxon>
        <taxon>rosids</taxon>
        <taxon>fabids</taxon>
        <taxon>Fabales</taxon>
        <taxon>Fabaceae</taxon>
        <taxon>Papilionoideae</taxon>
        <taxon>50 kb inversion clade</taxon>
        <taxon>NPAAA clade</taxon>
        <taxon>indigoferoid/millettioid clade</taxon>
        <taxon>Phaseoleae</taxon>
        <taxon>Mucuna</taxon>
    </lineage>
</organism>
<evidence type="ECO:0000256" key="4">
    <source>
        <dbReference type="ARBA" id="ARBA00023027"/>
    </source>
</evidence>
<keyword evidence="5" id="KW-0812">Transmembrane</keyword>
<evidence type="ECO:0000256" key="5">
    <source>
        <dbReference type="SAM" id="Phobius"/>
    </source>
</evidence>
<name>A0A371IGN2_MUCPR</name>
<evidence type="ECO:0000256" key="3">
    <source>
        <dbReference type="ARBA" id="ARBA00022967"/>
    </source>
</evidence>
<dbReference type="GO" id="GO:0030964">
    <property type="term" value="C:NADH dehydrogenase complex"/>
    <property type="evidence" value="ECO:0007669"/>
    <property type="project" value="TreeGrafter"/>
</dbReference>
<evidence type="ECO:0000256" key="2">
    <source>
        <dbReference type="ARBA" id="ARBA00022448"/>
    </source>
</evidence>
<protein>
    <submittedName>
        <fullName evidence="6">NADH-ubiquinone oxidoreductase chain 4L</fullName>
    </submittedName>
</protein>
<dbReference type="STRING" id="157652.A0A371IGN2"/>
<dbReference type="EMBL" id="QJKJ01000113">
    <property type="protein sequence ID" value="RDY14209.1"/>
    <property type="molecule type" value="Genomic_DNA"/>
</dbReference>
<keyword evidence="7" id="KW-1185">Reference proteome</keyword>